<dbReference type="OrthoDB" id="9892946at2"/>
<dbReference type="STRING" id="1385512.N784_14585"/>
<accession>A0A0A5FW47</accession>
<dbReference type="AlphaFoldDB" id="A0A0A5FW47"/>
<sequence>MEKTKKQGWVDFEGIMEFYSNTIVEVVKQTPYIAEEQKEAFLVELDERLDKADFSYVKAYIVDKEQD</sequence>
<dbReference type="Proteomes" id="UP000030401">
    <property type="component" value="Unassembled WGS sequence"/>
</dbReference>
<name>A0A0A5FW47_9BACI</name>
<keyword evidence="2" id="KW-1185">Reference proteome</keyword>
<dbReference type="RefSeq" id="WP_036836469.1">
    <property type="nucleotide sequence ID" value="NZ_AVPG01000048.1"/>
</dbReference>
<evidence type="ECO:0000313" key="2">
    <source>
        <dbReference type="Proteomes" id="UP000030401"/>
    </source>
</evidence>
<comment type="caution">
    <text evidence="1">The sequence shown here is derived from an EMBL/GenBank/DDBJ whole genome shotgun (WGS) entry which is preliminary data.</text>
</comment>
<protein>
    <submittedName>
        <fullName evidence="1">Uncharacterized protein</fullName>
    </submittedName>
</protein>
<dbReference type="EMBL" id="AVPG01000048">
    <property type="protein sequence ID" value="KGX84134.1"/>
    <property type="molecule type" value="Genomic_DNA"/>
</dbReference>
<organism evidence="1 2">
    <name type="scientific">Pontibacillus litoralis JSM 072002</name>
    <dbReference type="NCBI Taxonomy" id="1385512"/>
    <lineage>
        <taxon>Bacteria</taxon>
        <taxon>Bacillati</taxon>
        <taxon>Bacillota</taxon>
        <taxon>Bacilli</taxon>
        <taxon>Bacillales</taxon>
        <taxon>Bacillaceae</taxon>
        <taxon>Pontibacillus</taxon>
    </lineage>
</organism>
<proteinExistence type="predicted"/>
<evidence type="ECO:0000313" key="1">
    <source>
        <dbReference type="EMBL" id="KGX84134.1"/>
    </source>
</evidence>
<reference evidence="1 2" key="1">
    <citation type="submission" date="2013-08" db="EMBL/GenBank/DDBJ databases">
        <authorList>
            <person name="Huang J."/>
            <person name="Wang G."/>
        </authorList>
    </citation>
    <scope>NUCLEOTIDE SEQUENCE [LARGE SCALE GENOMIC DNA]</scope>
    <source>
        <strain evidence="1 2">JSM 072002</strain>
    </source>
</reference>
<gene>
    <name evidence="1" type="ORF">N784_14585</name>
</gene>